<gene>
    <name evidence="2" type="ORF">DL762_005301</name>
</gene>
<dbReference type="Proteomes" id="UP000294003">
    <property type="component" value="Unassembled WGS sequence"/>
</dbReference>
<keyword evidence="3" id="KW-1185">Reference proteome</keyword>
<feature type="region of interest" description="Disordered" evidence="1">
    <location>
        <begin position="133"/>
        <end position="159"/>
    </location>
</feature>
<protein>
    <submittedName>
        <fullName evidence="2">Uncharacterized protein</fullName>
    </submittedName>
</protein>
<feature type="compositionally biased region" description="Basic residues" evidence="1">
    <location>
        <begin position="133"/>
        <end position="143"/>
    </location>
</feature>
<evidence type="ECO:0000256" key="1">
    <source>
        <dbReference type="SAM" id="MobiDB-lite"/>
    </source>
</evidence>
<name>A0ABY0H593_9PEZI</name>
<comment type="caution">
    <text evidence="2">The sequence shown here is derived from an EMBL/GenBank/DDBJ whole genome shotgun (WGS) entry which is preliminary data.</text>
</comment>
<evidence type="ECO:0000313" key="2">
    <source>
        <dbReference type="EMBL" id="RYO85210.1"/>
    </source>
</evidence>
<evidence type="ECO:0000313" key="3">
    <source>
        <dbReference type="Proteomes" id="UP000294003"/>
    </source>
</evidence>
<dbReference type="EMBL" id="QJNS01000142">
    <property type="protein sequence ID" value="RYO85210.1"/>
    <property type="molecule type" value="Genomic_DNA"/>
</dbReference>
<accession>A0ABY0H593</accession>
<proteinExistence type="predicted"/>
<feature type="compositionally biased region" description="Polar residues" evidence="1">
    <location>
        <begin position="148"/>
        <end position="159"/>
    </location>
</feature>
<reference evidence="2 3" key="1">
    <citation type="submission" date="2018-06" db="EMBL/GenBank/DDBJ databases">
        <title>Complete Genomes of Monosporascus.</title>
        <authorList>
            <person name="Robinson A.J."/>
            <person name="Natvig D.O."/>
        </authorList>
    </citation>
    <scope>NUCLEOTIDE SEQUENCE [LARGE SCALE GENOMIC DNA]</scope>
    <source>
        <strain evidence="2 3">CBS 609.92</strain>
    </source>
</reference>
<sequence>MGAGLLTPYRRDYQTPADRLNDWPLLGIGESSDLVRWRRGVAWIRPHVNHGASEHGISGHTRKAWGWNWALHDHPAAPRIFRRTDIPTTKRELDIALGELIGQLTRIATLSAPRRTRKGMLWACKVAQDAERKTRKSRKRWRVVRPDVTSQQYKENSKT</sequence>
<organism evidence="2 3">
    <name type="scientific">Monosporascus cannonballus</name>
    <dbReference type="NCBI Taxonomy" id="155416"/>
    <lineage>
        <taxon>Eukaryota</taxon>
        <taxon>Fungi</taxon>
        <taxon>Dikarya</taxon>
        <taxon>Ascomycota</taxon>
        <taxon>Pezizomycotina</taxon>
        <taxon>Sordariomycetes</taxon>
        <taxon>Xylariomycetidae</taxon>
        <taxon>Xylariales</taxon>
        <taxon>Xylariales incertae sedis</taxon>
        <taxon>Monosporascus</taxon>
    </lineage>
</organism>